<feature type="chain" id="PRO_5044781320" evidence="2">
    <location>
        <begin position="20"/>
        <end position="191"/>
    </location>
</feature>
<protein>
    <submittedName>
        <fullName evidence="3">Uncharacterized protein</fullName>
    </submittedName>
</protein>
<evidence type="ECO:0000256" key="1">
    <source>
        <dbReference type="SAM" id="MobiDB-lite"/>
    </source>
</evidence>
<keyword evidence="2" id="KW-0732">Signal</keyword>
<dbReference type="AlphaFoldDB" id="A0ABD2MCH4"/>
<proteinExistence type="predicted"/>
<gene>
    <name evidence="3" type="ORF">niasHT_004241</name>
</gene>
<keyword evidence="4" id="KW-1185">Reference proteome</keyword>
<evidence type="ECO:0000256" key="2">
    <source>
        <dbReference type="SAM" id="SignalP"/>
    </source>
</evidence>
<dbReference type="EMBL" id="JBICBT010000044">
    <property type="protein sequence ID" value="KAL3125209.1"/>
    <property type="molecule type" value="Genomic_DNA"/>
</dbReference>
<comment type="caution">
    <text evidence="3">The sequence shown here is derived from an EMBL/GenBank/DDBJ whole genome shotgun (WGS) entry which is preliminary data.</text>
</comment>
<name>A0ABD2MCH4_9BILA</name>
<accession>A0ABD2MCH4</accession>
<evidence type="ECO:0000313" key="4">
    <source>
        <dbReference type="Proteomes" id="UP001620626"/>
    </source>
</evidence>
<reference evidence="3 4" key="1">
    <citation type="submission" date="2024-10" db="EMBL/GenBank/DDBJ databases">
        <authorList>
            <person name="Kim D."/>
        </authorList>
    </citation>
    <scope>NUCLEOTIDE SEQUENCE [LARGE SCALE GENOMIC DNA]</scope>
    <source>
        <strain evidence="3">BH-2024</strain>
    </source>
</reference>
<evidence type="ECO:0000313" key="3">
    <source>
        <dbReference type="EMBL" id="KAL3125209.1"/>
    </source>
</evidence>
<sequence>MGIDVDLALLLLLSLLTNLQMPCQHIARGAVRSADRQLVGKDNKRQSSGAMALQFVCVARLRCRPRPPRVAAIDLFGNGKDRVKAVGAAFPIANGKRIKTLANEKLNPTHCICRRGETQTWGTQPADAPPSAAFPPISKVIAASAAASGAVWGGGGGHLMHKPCEIPQNRAPLPPRIPPQPRRGGEGRRAL</sequence>
<dbReference type="Proteomes" id="UP001620626">
    <property type="component" value="Unassembled WGS sequence"/>
</dbReference>
<feature type="compositionally biased region" description="Pro residues" evidence="1">
    <location>
        <begin position="172"/>
        <end position="181"/>
    </location>
</feature>
<feature type="signal peptide" evidence="2">
    <location>
        <begin position="1"/>
        <end position="19"/>
    </location>
</feature>
<feature type="region of interest" description="Disordered" evidence="1">
    <location>
        <begin position="165"/>
        <end position="191"/>
    </location>
</feature>
<organism evidence="3 4">
    <name type="scientific">Heterodera trifolii</name>
    <dbReference type="NCBI Taxonomy" id="157864"/>
    <lineage>
        <taxon>Eukaryota</taxon>
        <taxon>Metazoa</taxon>
        <taxon>Ecdysozoa</taxon>
        <taxon>Nematoda</taxon>
        <taxon>Chromadorea</taxon>
        <taxon>Rhabditida</taxon>
        <taxon>Tylenchina</taxon>
        <taxon>Tylenchomorpha</taxon>
        <taxon>Tylenchoidea</taxon>
        <taxon>Heteroderidae</taxon>
        <taxon>Heteroderinae</taxon>
        <taxon>Heterodera</taxon>
    </lineage>
</organism>